<dbReference type="GO" id="GO:0003825">
    <property type="term" value="F:alpha,alpha-trehalose-phosphate synthase (UDP-forming) activity"/>
    <property type="evidence" value="ECO:0007669"/>
    <property type="project" value="TreeGrafter"/>
</dbReference>
<dbReference type="Proteomes" id="UP000292564">
    <property type="component" value="Unassembled WGS sequence"/>
</dbReference>
<evidence type="ECO:0000313" key="3">
    <source>
        <dbReference type="Proteomes" id="UP000292564"/>
    </source>
</evidence>
<comment type="similarity">
    <text evidence="1">Belongs to the glycosyltransferase 20 family.</text>
</comment>
<reference evidence="2 3" key="1">
    <citation type="submission" date="2019-02" db="EMBL/GenBank/DDBJ databases">
        <title>Sequencing the genomes of 1000 actinobacteria strains.</title>
        <authorList>
            <person name="Klenk H.-P."/>
        </authorList>
    </citation>
    <scope>NUCLEOTIDE SEQUENCE [LARGE SCALE GENOMIC DNA]</scope>
    <source>
        <strain evidence="2 3">DSM 45162</strain>
    </source>
</reference>
<dbReference type="Pfam" id="PF00982">
    <property type="entry name" value="Glyco_transf_20"/>
    <property type="match status" value="1"/>
</dbReference>
<dbReference type="InterPro" id="IPR001830">
    <property type="entry name" value="Glyco_trans_20"/>
</dbReference>
<dbReference type="PANTHER" id="PTHR10788:SF106">
    <property type="entry name" value="BCDNA.GH08860"/>
    <property type="match status" value="1"/>
</dbReference>
<dbReference type="PANTHER" id="PTHR10788">
    <property type="entry name" value="TREHALOSE-6-PHOSPHATE SYNTHASE"/>
    <property type="match status" value="1"/>
</dbReference>
<dbReference type="Gene3D" id="3.40.50.2000">
    <property type="entry name" value="Glycogen Phosphorylase B"/>
    <property type="match status" value="2"/>
</dbReference>
<sequence length="502" mass="55365">MVRQSSLVVVANRLPLDDNAAPDGACEWRRSPGGLTSALHTILEQTPATWVGWAGGLGPAPALPDIGSLRIRPVALSETELRGYYEGFANSTLWPLYHDAVEPPVFDRDWWETYQAVNVRFAQATAEVAEAGAAVWVQDYHLSLVPRYLRALRPDLLIGFFLHVPFPPPELFMQLPRRIELLRGMLGADLVGFQRPQAAHNVAQLAAKLLAAQSTDDQITLADGRQVRTGAFPVSIDVAEMQSLARRPSVVTRARQLRRDLGEPRRVLLSVDRLDYTKGIEHRLTAYSELLRDGRIKVRDTVVVQVAVPSRERVDSYRALRDRIEGEVGRINGEYGRVGEAAIHYLNQPFDRAELAALYRTADVMVVTPLRDGMNLVAKEFVAAREDGAGALVLSEFAGAADELQDAFLVNPHDVDGLKDTLLRAMRAEPADLRARMGAMREHLRGHDIIAWARAYLTALDDSGRLANQLPLAGGPKARGAAAKARAIIPRSRSVARRRPPA</sequence>
<comment type="caution">
    <text evidence="2">The sequence shown here is derived from an EMBL/GenBank/DDBJ whole genome shotgun (WGS) entry which is preliminary data.</text>
</comment>
<accession>A0A4Q7ZPB0</accession>
<dbReference type="CDD" id="cd03788">
    <property type="entry name" value="GT20_TPS"/>
    <property type="match status" value="1"/>
</dbReference>
<dbReference type="AlphaFoldDB" id="A0A4Q7ZPB0"/>
<dbReference type="EMBL" id="SHKY01000001">
    <property type="protein sequence ID" value="RZU52892.1"/>
    <property type="molecule type" value="Genomic_DNA"/>
</dbReference>
<protein>
    <submittedName>
        <fullName evidence="2">Trehalose 6-phosphate synthase</fullName>
    </submittedName>
</protein>
<proteinExistence type="inferred from homology"/>
<dbReference type="SUPFAM" id="SSF53756">
    <property type="entry name" value="UDP-Glycosyltransferase/glycogen phosphorylase"/>
    <property type="match status" value="1"/>
</dbReference>
<name>A0A4Q7ZPB0_9ACTN</name>
<evidence type="ECO:0000256" key="1">
    <source>
        <dbReference type="ARBA" id="ARBA00008799"/>
    </source>
</evidence>
<keyword evidence="3" id="KW-1185">Reference proteome</keyword>
<gene>
    <name evidence="2" type="ORF">EV385_4776</name>
</gene>
<organism evidence="2 3">
    <name type="scientific">Krasilnikovia cinnamomea</name>
    <dbReference type="NCBI Taxonomy" id="349313"/>
    <lineage>
        <taxon>Bacteria</taxon>
        <taxon>Bacillati</taxon>
        <taxon>Actinomycetota</taxon>
        <taxon>Actinomycetes</taxon>
        <taxon>Micromonosporales</taxon>
        <taxon>Micromonosporaceae</taxon>
        <taxon>Krasilnikovia</taxon>
    </lineage>
</organism>
<dbReference type="GO" id="GO:0005992">
    <property type="term" value="P:trehalose biosynthetic process"/>
    <property type="evidence" value="ECO:0007669"/>
    <property type="project" value="InterPro"/>
</dbReference>
<evidence type="ECO:0000313" key="2">
    <source>
        <dbReference type="EMBL" id="RZU52892.1"/>
    </source>
</evidence>